<gene>
    <name evidence="1" type="ORF">GMD59_14315</name>
</gene>
<evidence type="ECO:0000313" key="2">
    <source>
        <dbReference type="Proteomes" id="UP000472755"/>
    </source>
</evidence>
<comment type="caution">
    <text evidence="1">The sequence shown here is derived from an EMBL/GenBank/DDBJ whole genome shotgun (WGS) entry which is preliminary data.</text>
</comment>
<accession>A0A6L6LUD6</accession>
<protein>
    <submittedName>
        <fullName evidence="1">Uncharacterized protein</fullName>
    </submittedName>
</protein>
<sequence>MHVLVNHLVRIPTVARQTTFDEADREDTADALRRYAEDQTECFCDDAFDWRETETAGGWADEYPENVLFAADAPEAFTKRLVEIRNRQKETINSYLRQVIENCGTTNLAEIVEKCKESDGGFMARENLCGLANELDGRFTFNGEFYNCEDAEATVTDEVLEAIRRNPGEWAIVLFDHHF</sequence>
<organism evidence="1 2">
    <name type="scientific">Ruthenibacterium lactatiformans</name>
    <dbReference type="NCBI Taxonomy" id="1550024"/>
    <lineage>
        <taxon>Bacteria</taxon>
        <taxon>Bacillati</taxon>
        <taxon>Bacillota</taxon>
        <taxon>Clostridia</taxon>
        <taxon>Eubacteriales</taxon>
        <taxon>Oscillospiraceae</taxon>
        <taxon>Ruthenibacterium</taxon>
    </lineage>
</organism>
<dbReference type="RefSeq" id="WP_172726263.1">
    <property type="nucleotide sequence ID" value="NZ_JAFHCJ010000041.1"/>
</dbReference>
<evidence type="ECO:0000313" key="1">
    <source>
        <dbReference type="EMBL" id="MTS28452.1"/>
    </source>
</evidence>
<dbReference type="AlphaFoldDB" id="A0A6L6LUD6"/>
<proteinExistence type="predicted"/>
<name>A0A6L6LUD6_9FIRM</name>
<dbReference type="EMBL" id="WMZU01000027">
    <property type="protein sequence ID" value="MTS28452.1"/>
    <property type="molecule type" value="Genomic_DNA"/>
</dbReference>
<dbReference type="Proteomes" id="UP000472755">
    <property type="component" value="Unassembled WGS sequence"/>
</dbReference>
<reference evidence="1 2" key="1">
    <citation type="journal article" date="2019" name="Nat. Med.">
        <title>A library of human gut bacterial isolates paired with longitudinal multiomics data enables mechanistic microbiome research.</title>
        <authorList>
            <person name="Poyet M."/>
            <person name="Groussin M."/>
            <person name="Gibbons S.M."/>
            <person name="Avila-Pacheco J."/>
            <person name="Jiang X."/>
            <person name="Kearney S.M."/>
            <person name="Perrotta A.R."/>
            <person name="Berdy B."/>
            <person name="Zhao S."/>
            <person name="Lieberman T.D."/>
            <person name="Swanson P.K."/>
            <person name="Smith M."/>
            <person name="Roesemann S."/>
            <person name="Alexander J.E."/>
            <person name="Rich S.A."/>
            <person name="Livny J."/>
            <person name="Vlamakis H."/>
            <person name="Clish C."/>
            <person name="Bullock K."/>
            <person name="Deik A."/>
            <person name="Scott J."/>
            <person name="Pierce K.A."/>
            <person name="Xavier R.J."/>
            <person name="Alm E.J."/>
        </authorList>
    </citation>
    <scope>NUCLEOTIDE SEQUENCE [LARGE SCALE GENOMIC DNA]</scope>
    <source>
        <strain evidence="1 2">BIOML-A4</strain>
    </source>
</reference>